<dbReference type="STRING" id="28116.Bovatus_02053"/>
<dbReference type="EMBL" id="VWLB01000025">
    <property type="protein sequence ID" value="KAA3927221.1"/>
    <property type="molecule type" value="Genomic_DNA"/>
</dbReference>
<accession>A0A139KP85</accession>
<name>A0A139KP85_BACOV</name>
<dbReference type="RefSeq" id="WP_004297985.1">
    <property type="nucleotide sequence ID" value="NZ_CAKJYX010000005.1"/>
</dbReference>
<evidence type="ECO:0000313" key="4">
    <source>
        <dbReference type="Proteomes" id="UP000365824"/>
    </source>
</evidence>
<proteinExistence type="predicted"/>
<dbReference type="Proteomes" id="UP000460135">
    <property type="component" value="Unassembled WGS sequence"/>
</dbReference>
<dbReference type="Proteomes" id="UP001219389">
    <property type="component" value="Unassembled WGS sequence"/>
</dbReference>
<organism evidence="3 6">
    <name type="scientific">Bacteroides ovatus</name>
    <dbReference type="NCBI Taxonomy" id="28116"/>
    <lineage>
        <taxon>Bacteria</taxon>
        <taxon>Pseudomonadati</taxon>
        <taxon>Bacteroidota</taxon>
        <taxon>Bacteroidia</taxon>
        <taxon>Bacteroidales</taxon>
        <taxon>Bacteroidaceae</taxon>
        <taxon>Bacteroides</taxon>
    </lineage>
</organism>
<sequence length="330" mass="38604">MKQQKIYMKAWLDAHGRAKAVDTDEWYLDFANQLLPLVADSFIYGGREWEEDQKRVALTCALYLEDCVADGGNWRQFIHWHRKSYGRYLPFYALTEEYLPDEINREDVVFLLWAINSPVGDDFDGVENPMDADLLEFADTLYNRLDAAFELAPISDYLATDWLMETELMQKKRMPLPVALPGEKMPTNVERFLEASKGEPLLYFDSYEALKYFFVQSLKWEDEEDSLLPDLKEFGNFVVFANPKGLLIGPDVAEYFADKRNPLYNAELAEEEAYELFCEEGLCPFDLLKYGMEHDLLPEAQFPFENGKELLQENWDFVARWFLGEYYEGE</sequence>
<dbReference type="InterPro" id="IPR024214">
    <property type="entry name" value="DUF3843"/>
</dbReference>
<gene>
    <name evidence="2" type="ORF">F3F25_15530</name>
    <name evidence="1" type="ORF">F3F51_06175</name>
    <name evidence="3" type="ORF">PO382_10995</name>
</gene>
<evidence type="ECO:0000313" key="1">
    <source>
        <dbReference type="EMBL" id="KAA3806981.1"/>
    </source>
</evidence>
<reference evidence="4 5" key="1">
    <citation type="journal article" date="2019" name="Nat. Med.">
        <title>A library of human gut bacterial isolates paired with longitudinal multiomics data enables mechanistic microbiome research.</title>
        <authorList>
            <person name="Poyet M."/>
            <person name="Groussin M."/>
            <person name="Gibbons S.M."/>
            <person name="Avila-Pacheco J."/>
            <person name="Jiang X."/>
            <person name="Kearney S.M."/>
            <person name="Perrotta A.R."/>
            <person name="Berdy B."/>
            <person name="Zhao S."/>
            <person name="Lieberman T.D."/>
            <person name="Swanson P.K."/>
            <person name="Smith M."/>
            <person name="Roesemann S."/>
            <person name="Alexander J.E."/>
            <person name="Rich S.A."/>
            <person name="Livny J."/>
            <person name="Vlamakis H."/>
            <person name="Clish C."/>
            <person name="Bullock K."/>
            <person name="Deik A."/>
            <person name="Scott J."/>
            <person name="Pierce K.A."/>
            <person name="Xavier R.J."/>
            <person name="Alm E.J."/>
        </authorList>
    </citation>
    <scope>NUCLEOTIDE SEQUENCE [LARGE SCALE GENOMIC DNA]</scope>
    <source>
        <strain evidence="2 4">BIOML-A160</strain>
        <strain evidence="1 5">BIOML-A183</strain>
    </source>
</reference>
<protein>
    <submittedName>
        <fullName evidence="3">DUF3843 family protein</fullName>
    </submittedName>
</protein>
<dbReference type="GeneID" id="29452763"/>
<dbReference type="AlphaFoldDB" id="A0A139KP85"/>
<dbReference type="KEGG" id="boa:Bovatus_02053"/>
<evidence type="ECO:0000313" key="5">
    <source>
        <dbReference type="Proteomes" id="UP000460135"/>
    </source>
</evidence>
<dbReference type="EMBL" id="VWLX01000004">
    <property type="protein sequence ID" value="KAA3806981.1"/>
    <property type="molecule type" value="Genomic_DNA"/>
</dbReference>
<comment type="caution">
    <text evidence="3">The sequence shown here is derived from an EMBL/GenBank/DDBJ whole genome shotgun (WGS) entry which is preliminary data.</text>
</comment>
<dbReference type="Pfam" id="PF12954">
    <property type="entry name" value="DUF3843"/>
    <property type="match status" value="2"/>
</dbReference>
<reference evidence="3" key="2">
    <citation type="submission" date="2022-10" db="EMBL/GenBank/DDBJ databases">
        <title>Human gut microbiome strain richness.</title>
        <authorList>
            <person name="Chen-Liaw A."/>
        </authorList>
    </citation>
    <scope>NUCLEOTIDE SEQUENCE</scope>
    <source>
        <strain evidence="3">BSD2780120875st1_E1_BSD2780120875_150330</strain>
    </source>
</reference>
<dbReference type="Proteomes" id="UP000365824">
    <property type="component" value="Unassembled WGS sequence"/>
</dbReference>
<evidence type="ECO:0000313" key="2">
    <source>
        <dbReference type="EMBL" id="KAA3927221.1"/>
    </source>
</evidence>
<evidence type="ECO:0000313" key="6">
    <source>
        <dbReference type="Proteomes" id="UP001219389"/>
    </source>
</evidence>
<evidence type="ECO:0000313" key="3">
    <source>
        <dbReference type="EMBL" id="MDC2742752.1"/>
    </source>
</evidence>
<dbReference type="EMBL" id="JAQNZF010000011">
    <property type="protein sequence ID" value="MDC2742752.1"/>
    <property type="molecule type" value="Genomic_DNA"/>
</dbReference>